<keyword evidence="7" id="KW-1185">Reference proteome</keyword>
<keyword evidence="3" id="KW-0238">DNA-binding</keyword>
<evidence type="ECO:0000256" key="1">
    <source>
        <dbReference type="ARBA" id="ARBA00009437"/>
    </source>
</evidence>
<accession>A0ABW1UMV6</accession>
<protein>
    <submittedName>
        <fullName evidence="6">LysR family transcriptional regulator</fullName>
    </submittedName>
</protein>
<dbReference type="SUPFAM" id="SSF46785">
    <property type="entry name" value="Winged helix' DNA-binding domain"/>
    <property type="match status" value="1"/>
</dbReference>
<dbReference type="InterPro" id="IPR005119">
    <property type="entry name" value="LysR_subst-bd"/>
</dbReference>
<gene>
    <name evidence="6" type="ORF">ACFQHW_02965</name>
</gene>
<evidence type="ECO:0000256" key="4">
    <source>
        <dbReference type="ARBA" id="ARBA00023163"/>
    </source>
</evidence>
<dbReference type="InterPro" id="IPR000847">
    <property type="entry name" value="LysR_HTH_N"/>
</dbReference>
<evidence type="ECO:0000313" key="6">
    <source>
        <dbReference type="EMBL" id="MFC6314526.1"/>
    </source>
</evidence>
<dbReference type="Gene3D" id="3.40.190.290">
    <property type="match status" value="1"/>
</dbReference>
<evidence type="ECO:0000256" key="3">
    <source>
        <dbReference type="ARBA" id="ARBA00023125"/>
    </source>
</evidence>
<dbReference type="PROSITE" id="PS50931">
    <property type="entry name" value="HTH_LYSR"/>
    <property type="match status" value="1"/>
</dbReference>
<dbReference type="Pfam" id="PF03466">
    <property type="entry name" value="LysR_substrate"/>
    <property type="match status" value="1"/>
</dbReference>
<dbReference type="Proteomes" id="UP001596310">
    <property type="component" value="Unassembled WGS sequence"/>
</dbReference>
<dbReference type="InterPro" id="IPR036388">
    <property type="entry name" value="WH-like_DNA-bd_sf"/>
</dbReference>
<comment type="caution">
    <text evidence="6">The sequence shown here is derived from an EMBL/GenBank/DDBJ whole genome shotgun (WGS) entry which is preliminary data.</text>
</comment>
<keyword evidence="2" id="KW-0805">Transcription regulation</keyword>
<dbReference type="EMBL" id="JBHSSM010000008">
    <property type="protein sequence ID" value="MFC6314526.1"/>
    <property type="molecule type" value="Genomic_DNA"/>
</dbReference>
<keyword evidence="4" id="KW-0804">Transcription</keyword>
<reference evidence="7" key="1">
    <citation type="journal article" date="2019" name="Int. J. Syst. Evol. Microbiol.">
        <title>The Global Catalogue of Microorganisms (GCM) 10K type strain sequencing project: providing services to taxonomists for standard genome sequencing and annotation.</title>
        <authorList>
            <consortium name="The Broad Institute Genomics Platform"/>
            <consortium name="The Broad Institute Genome Sequencing Center for Infectious Disease"/>
            <person name="Wu L."/>
            <person name="Ma J."/>
        </authorList>
    </citation>
    <scope>NUCLEOTIDE SEQUENCE [LARGE SCALE GENOMIC DNA]</scope>
    <source>
        <strain evidence="7">CCM 8897</strain>
    </source>
</reference>
<dbReference type="Pfam" id="PF00126">
    <property type="entry name" value="HTH_1"/>
    <property type="match status" value="1"/>
</dbReference>
<dbReference type="PANTHER" id="PTHR30419:SF28">
    <property type="entry name" value="HTH-TYPE TRANSCRIPTIONAL REGULATOR BSDA"/>
    <property type="match status" value="1"/>
</dbReference>
<dbReference type="SUPFAM" id="SSF53850">
    <property type="entry name" value="Periplasmic binding protein-like II"/>
    <property type="match status" value="1"/>
</dbReference>
<dbReference type="RefSeq" id="WP_125600519.1">
    <property type="nucleotide sequence ID" value="NZ_JBHSSM010000008.1"/>
</dbReference>
<feature type="domain" description="HTH lysR-type" evidence="5">
    <location>
        <begin position="1"/>
        <end position="58"/>
    </location>
</feature>
<dbReference type="Gene3D" id="1.10.10.10">
    <property type="entry name" value="Winged helix-like DNA-binding domain superfamily/Winged helix DNA-binding domain"/>
    <property type="match status" value="1"/>
</dbReference>
<dbReference type="InterPro" id="IPR050950">
    <property type="entry name" value="HTH-type_LysR_regulators"/>
</dbReference>
<proteinExistence type="inferred from homology"/>
<dbReference type="InterPro" id="IPR036390">
    <property type="entry name" value="WH_DNA-bd_sf"/>
</dbReference>
<evidence type="ECO:0000256" key="2">
    <source>
        <dbReference type="ARBA" id="ARBA00023015"/>
    </source>
</evidence>
<dbReference type="CDD" id="cd05466">
    <property type="entry name" value="PBP2_LTTR_substrate"/>
    <property type="match status" value="1"/>
</dbReference>
<dbReference type="PANTHER" id="PTHR30419">
    <property type="entry name" value="HTH-TYPE TRANSCRIPTIONAL REGULATOR YBHD"/>
    <property type="match status" value="1"/>
</dbReference>
<organism evidence="6 7">
    <name type="scientific">Lapidilactobacillus achengensis</name>
    <dbReference type="NCBI Taxonomy" id="2486000"/>
    <lineage>
        <taxon>Bacteria</taxon>
        <taxon>Bacillati</taxon>
        <taxon>Bacillota</taxon>
        <taxon>Bacilli</taxon>
        <taxon>Lactobacillales</taxon>
        <taxon>Lactobacillaceae</taxon>
        <taxon>Lapidilactobacillus</taxon>
    </lineage>
</organism>
<evidence type="ECO:0000313" key="7">
    <source>
        <dbReference type="Proteomes" id="UP001596310"/>
    </source>
</evidence>
<name>A0ABW1UMV6_9LACO</name>
<comment type="similarity">
    <text evidence="1">Belongs to the LysR transcriptional regulatory family.</text>
</comment>
<evidence type="ECO:0000259" key="5">
    <source>
        <dbReference type="PROSITE" id="PS50931"/>
    </source>
</evidence>
<sequence length="302" mass="33792">MAIFQYEVFAKVVACQTFNQAAQALHVTPSAISHSINQFETELGFPLFIRRRTGVELTSDGQAIYPLVQAILNMEAQLKQVAANIQGLNAGSIRIGAFSSVCINWLPPVIQAFRQQFPSIEISIIQGTFTQIEQMVRQGRVDLGFSTLPVDDDLIVEPLLADPIRCVTPTSFVPANRESVTLNDIGSRHFILQQIDYDGDTKKALDRYDVTTSSISYSIDDQSILSMVESDLGLGILPELALQKLTGRVHIYPFDQPFYRTICMISNKVQVKTPSTRLMIETIRHHLAEVYDQRYLGNAPRD</sequence>